<dbReference type="SUPFAM" id="SSF53474">
    <property type="entry name" value="alpha/beta-Hydrolases"/>
    <property type="match status" value="1"/>
</dbReference>
<dbReference type="InterPro" id="IPR000073">
    <property type="entry name" value="AB_hydrolase_1"/>
</dbReference>
<dbReference type="InterPro" id="IPR029058">
    <property type="entry name" value="AB_hydrolase_fold"/>
</dbReference>
<dbReference type="OrthoDB" id="9812774at2"/>
<dbReference type="InterPro" id="IPR000639">
    <property type="entry name" value="Epox_hydrolase-like"/>
</dbReference>
<evidence type="ECO:0000259" key="1">
    <source>
        <dbReference type="Pfam" id="PF00561"/>
    </source>
</evidence>
<dbReference type="GO" id="GO:0018785">
    <property type="term" value="F:haloacetate dehalogenase activity"/>
    <property type="evidence" value="ECO:0007669"/>
    <property type="project" value="UniProtKB-EC"/>
</dbReference>
<reference evidence="2 3" key="1">
    <citation type="submission" date="2015-08" db="EMBL/GenBank/DDBJ databases">
        <title>Investigation of the bacterial diversity of lava forest soil.</title>
        <authorList>
            <person name="Lee J.S."/>
        </authorList>
    </citation>
    <scope>NUCLEOTIDE SEQUENCE [LARGE SCALE GENOMIC DNA]</scope>
    <source>
        <strain evidence="2 3">GJW-30</strain>
    </source>
</reference>
<dbReference type="KEGG" id="vgo:GJW-30_1_01091"/>
<dbReference type="PRINTS" id="PR00412">
    <property type="entry name" value="EPOXHYDRLASE"/>
</dbReference>
<dbReference type="AlphaFoldDB" id="A0A0S3PRK3"/>
<dbReference type="EC" id="3.8.1.3" evidence="2"/>
<keyword evidence="2" id="KW-0378">Hydrolase</keyword>
<proteinExistence type="predicted"/>
<dbReference type="InterPro" id="IPR050266">
    <property type="entry name" value="AB_hydrolase_sf"/>
</dbReference>
<dbReference type="EMBL" id="AP014946">
    <property type="protein sequence ID" value="BAT58565.1"/>
    <property type="molecule type" value="Genomic_DNA"/>
</dbReference>
<gene>
    <name evidence="2" type="ORF">GJW-30_1_01091</name>
</gene>
<dbReference type="PRINTS" id="PR00111">
    <property type="entry name" value="ABHYDROLASE"/>
</dbReference>
<evidence type="ECO:0000313" key="3">
    <source>
        <dbReference type="Proteomes" id="UP000236884"/>
    </source>
</evidence>
<feature type="domain" description="AB hydrolase-1" evidence="1">
    <location>
        <begin position="10"/>
        <end position="130"/>
    </location>
</feature>
<protein>
    <submittedName>
        <fullName evidence="2">Fluoroacetate dehalogenase</fullName>
        <ecNumber evidence="2">3.8.1.3</ecNumber>
    </submittedName>
</protein>
<accession>A0A0S3PRK3</accession>
<keyword evidence="3" id="KW-1185">Reference proteome</keyword>
<dbReference type="Pfam" id="PF00561">
    <property type="entry name" value="Abhydrolase_1"/>
    <property type="match status" value="1"/>
</dbReference>
<name>A0A0S3PRK3_9BRAD</name>
<sequence>MFVRIGGRGPAILLLHGFPQTSLMWRDIAPLLCRDFTVVAADLPGYGASDCPVHSADHSAMSKRAMAATLVDAMQRLGLPRFAVVGHDRGGRVAYRMALDHPGAVTHAVVLDVIPTLDVWERADERLALSFWPFSLLAQPAPLPERLILGAPDAIVDNALSQWGSPPRTFSDDVRAAYVAALTDPAHVHAICEEYRAAASIDREQDEADRRKTIACPLLALWSATGGLAHWYADAGGPLGLWRRWADGVQGQAIEAGHFFPEEKPNETAALIRTSLTASRAPR</sequence>
<evidence type="ECO:0000313" key="2">
    <source>
        <dbReference type="EMBL" id="BAT58565.1"/>
    </source>
</evidence>
<dbReference type="RefSeq" id="WP_096352673.1">
    <property type="nucleotide sequence ID" value="NZ_AP014946.1"/>
</dbReference>
<dbReference type="Proteomes" id="UP000236884">
    <property type="component" value="Chromosome"/>
</dbReference>
<dbReference type="PANTHER" id="PTHR43798">
    <property type="entry name" value="MONOACYLGLYCEROL LIPASE"/>
    <property type="match status" value="1"/>
</dbReference>
<dbReference type="Gene3D" id="3.40.50.1820">
    <property type="entry name" value="alpha/beta hydrolase"/>
    <property type="match status" value="1"/>
</dbReference>
<organism evidence="2 3">
    <name type="scientific">Variibacter gotjawalensis</name>
    <dbReference type="NCBI Taxonomy" id="1333996"/>
    <lineage>
        <taxon>Bacteria</taxon>
        <taxon>Pseudomonadati</taxon>
        <taxon>Pseudomonadota</taxon>
        <taxon>Alphaproteobacteria</taxon>
        <taxon>Hyphomicrobiales</taxon>
        <taxon>Nitrobacteraceae</taxon>
        <taxon>Variibacter</taxon>
    </lineage>
</organism>